<sequence>MDFSIVISRLESLANPANVAGMSRYGIRPVRVYGVAMPELRKMAREIGKDHTLALRLWNSGFHEARILAALVDDPAQVSEEQMELWATEFDSWAVCDTVCGALFDRTPFAWKKALKWSASREEYVKRAGFALMAWLAVHDKKADDKKFYPFLKAISKASADERNLVKKAVNWALRQIGKRNVRLNALAIAAAREMHDQDSRQARWIAGDALRELTGKKVLQKFN</sequence>
<dbReference type="PANTHER" id="PTHR41291">
    <property type="entry name" value="DNA ALKYLATION REPAIR PROTEIN"/>
    <property type="match status" value="1"/>
</dbReference>
<dbReference type="Proteomes" id="UP000179129">
    <property type="component" value="Unassembled WGS sequence"/>
</dbReference>
<accession>A0A1F5YLX4</accession>
<dbReference type="Pfam" id="PF08713">
    <property type="entry name" value="DNA_alkylation"/>
    <property type="match status" value="1"/>
</dbReference>
<dbReference type="SUPFAM" id="SSF48371">
    <property type="entry name" value="ARM repeat"/>
    <property type="match status" value="1"/>
</dbReference>
<proteinExistence type="predicted"/>
<dbReference type="STRING" id="1817867.A3F83_12740"/>
<dbReference type="InterPro" id="IPR014825">
    <property type="entry name" value="DNA_alkylation"/>
</dbReference>
<evidence type="ECO:0000313" key="1">
    <source>
        <dbReference type="EMBL" id="OGG01043.1"/>
    </source>
</evidence>
<dbReference type="CDD" id="cd06561">
    <property type="entry name" value="AlkD_like"/>
    <property type="match status" value="1"/>
</dbReference>
<organism evidence="1 2">
    <name type="scientific">Candidatus Glassbacteria bacterium RIFCSPLOWO2_12_FULL_58_11</name>
    <dbReference type="NCBI Taxonomy" id="1817867"/>
    <lineage>
        <taxon>Bacteria</taxon>
        <taxon>Candidatus Glassiibacteriota</taxon>
    </lineage>
</organism>
<dbReference type="Gene3D" id="1.25.10.90">
    <property type="match status" value="1"/>
</dbReference>
<gene>
    <name evidence="1" type="ORF">A3F83_12740</name>
</gene>
<dbReference type="AlphaFoldDB" id="A0A1F5YLX4"/>
<dbReference type="PANTHER" id="PTHR41291:SF1">
    <property type="entry name" value="DNA ALKYLATION REPAIR PROTEIN"/>
    <property type="match status" value="1"/>
</dbReference>
<evidence type="ECO:0000313" key="2">
    <source>
        <dbReference type="Proteomes" id="UP000179129"/>
    </source>
</evidence>
<protein>
    <submittedName>
        <fullName evidence="1">DNA alkylation repair protein</fullName>
    </submittedName>
</protein>
<dbReference type="EMBL" id="MFIX01000229">
    <property type="protein sequence ID" value="OGG01043.1"/>
    <property type="molecule type" value="Genomic_DNA"/>
</dbReference>
<name>A0A1F5YLX4_9BACT</name>
<comment type="caution">
    <text evidence="1">The sequence shown here is derived from an EMBL/GenBank/DDBJ whole genome shotgun (WGS) entry which is preliminary data.</text>
</comment>
<dbReference type="InterPro" id="IPR016024">
    <property type="entry name" value="ARM-type_fold"/>
</dbReference>
<reference evidence="1 2" key="1">
    <citation type="journal article" date="2016" name="Nat. Commun.">
        <title>Thousands of microbial genomes shed light on interconnected biogeochemical processes in an aquifer system.</title>
        <authorList>
            <person name="Anantharaman K."/>
            <person name="Brown C.T."/>
            <person name="Hug L.A."/>
            <person name="Sharon I."/>
            <person name="Castelle C.J."/>
            <person name="Probst A.J."/>
            <person name="Thomas B.C."/>
            <person name="Singh A."/>
            <person name="Wilkins M.J."/>
            <person name="Karaoz U."/>
            <person name="Brodie E.L."/>
            <person name="Williams K.H."/>
            <person name="Hubbard S.S."/>
            <person name="Banfield J.F."/>
        </authorList>
    </citation>
    <scope>NUCLEOTIDE SEQUENCE [LARGE SCALE GENOMIC DNA]</scope>
</reference>